<dbReference type="PANTHER" id="PTHR47637:SF1">
    <property type="entry name" value="CHAPERONE SURA"/>
    <property type="match status" value="1"/>
</dbReference>
<proteinExistence type="predicted"/>
<dbReference type="AlphaFoldDB" id="A0A9X9X7X6"/>
<dbReference type="SUPFAM" id="SSF54534">
    <property type="entry name" value="FKBP-like"/>
    <property type="match status" value="1"/>
</dbReference>
<accession>A0A9X9X7X6</accession>
<dbReference type="InterPro" id="IPR050280">
    <property type="entry name" value="OMP_Chaperone_SurA"/>
</dbReference>
<keyword evidence="3" id="KW-0574">Periplasm</keyword>
<dbReference type="Pfam" id="PF00639">
    <property type="entry name" value="Rotamase"/>
    <property type="match status" value="1"/>
</dbReference>
<evidence type="ECO:0000256" key="1">
    <source>
        <dbReference type="ARBA" id="ARBA00018370"/>
    </source>
</evidence>
<keyword evidence="4 9" id="KW-0697">Rotamase</keyword>
<keyword evidence="13" id="KW-1185">Reference proteome</keyword>
<reference evidence="12" key="1">
    <citation type="submission" date="2020-01" db="EMBL/GenBank/DDBJ databases">
        <authorList>
            <person name="Rat A."/>
        </authorList>
    </citation>
    <scope>NUCLEOTIDE SEQUENCE</scope>
    <source>
        <strain evidence="12">LMG 31228</strain>
    </source>
</reference>
<comment type="caution">
    <text evidence="12">The sequence shown here is derived from an EMBL/GenBank/DDBJ whole genome shotgun (WGS) entry which is preliminary data.</text>
</comment>
<keyword evidence="2" id="KW-0732">Signal</keyword>
<dbReference type="InterPro" id="IPR027304">
    <property type="entry name" value="Trigger_fact/SurA_dom_sf"/>
</dbReference>
<protein>
    <recommendedName>
        <fullName evidence="1">Parvulin-like PPIase</fullName>
    </recommendedName>
    <alternativeName>
        <fullName evidence="7">Peptidyl-prolyl cis-trans isomerase plp</fullName>
    </alternativeName>
    <alternativeName>
        <fullName evidence="8">Rotamase plp</fullName>
    </alternativeName>
</protein>
<feature type="compositionally biased region" description="Low complexity" evidence="10">
    <location>
        <begin position="461"/>
        <end position="478"/>
    </location>
</feature>
<sequence length="478" mass="52248">MRVPAPARPAPRAPFRASPRPPQVLKSGAMTAVTLPPARRLRRLAVLPAAALLGLLALAPPAAAQRANRVAAVVNGDVVTLQEVESRRRLLALTAGITGDTGGRANDQILRLLIDERLRTQEVARRRIPVTDQDIANAVGDIENRNGLPPGGLRDNLRRANIDPRVLYDQIRAQIGWNRLLRTQLGSQANISQAEIDEYVNAARARTGQPEFLVSEIYIPVSNPGQEPEVQRFVADIIVRLRQGAPFPMVATQFSQAQTALLGGDLGWIQPDRLDPEVAAIVRQMPEGAVSNPIRVPGGFVIVTLRQKRIAGRDMATLLTLRQAFFPFEGQVNPAAPTAQQLRQVDRAQQLSESARSCEAIETAARGGPRPPDPGQVRLETVNPPELRDLLGSLPVGRPSQPIISPDGVMVIAVCARETRNLAEITPEQARERLLRERVELISRQVLRDLQRRAQIDIRNEPAAPREAPAAGQPQRRG</sequence>
<evidence type="ECO:0000256" key="6">
    <source>
        <dbReference type="ARBA" id="ARBA00023235"/>
    </source>
</evidence>
<reference evidence="12" key="2">
    <citation type="journal article" date="2021" name="Syst. Appl. Microbiol.">
        <title>Roseomonas hellenica sp. nov., isolated from roots of wild-growing Alkanna tinctoria.</title>
        <authorList>
            <person name="Rat A."/>
            <person name="Naranjo H.D."/>
            <person name="Lebbe L."/>
            <person name="Cnockaert M."/>
            <person name="Krigas N."/>
            <person name="Grigoriadou K."/>
            <person name="Maloupa E."/>
            <person name="Willems A."/>
        </authorList>
    </citation>
    <scope>NUCLEOTIDE SEQUENCE</scope>
    <source>
        <strain evidence="12">LMG 31228</strain>
    </source>
</reference>
<dbReference type="InterPro" id="IPR015391">
    <property type="entry name" value="SurA_N"/>
</dbReference>
<evidence type="ECO:0000256" key="2">
    <source>
        <dbReference type="ARBA" id="ARBA00022729"/>
    </source>
</evidence>
<evidence type="ECO:0000313" key="12">
    <source>
        <dbReference type="EMBL" id="MBR0679812.1"/>
    </source>
</evidence>
<evidence type="ECO:0000256" key="3">
    <source>
        <dbReference type="ARBA" id="ARBA00022764"/>
    </source>
</evidence>
<feature type="compositionally biased region" description="Pro residues" evidence="10">
    <location>
        <begin position="1"/>
        <end position="12"/>
    </location>
</feature>
<evidence type="ECO:0000259" key="11">
    <source>
        <dbReference type="PROSITE" id="PS50198"/>
    </source>
</evidence>
<keyword evidence="5" id="KW-0143">Chaperone</keyword>
<feature type="region of interest" description="Disordered" evidence="10">
    <location>
        <begin position="1"/>
        <end position="24"/>
    </location>
</feature>
<name>A0A9X9X7X6_9PROT</name>
<evidence type="ECO:0000313" key="13">
    <source>
        <dbReference type="Proteomes" id="UP001138709"/>
    </source>
</evidence>
<evidence type="ECO:0000256" key="5">
    <source>
        <dbReference type="ARBA" id="ARBA00023186"/>
    </source>
</evidence>
<dbReference type="Gene3D" id="1.10.4030.10">
    <property type="entry name" value="Porin chaperone SurA, peptide-binding domain"/>
    <property type="match status" value="1"/>
</dbReference>
<evidence type="ECO:0000256" key="8">
    <source>
        <dbReference type="ARBA" id="ARBA00031484"/>
    </source>
</evidence>
<dbReference type="Gene3D" id="3.10.50.40">
    <property type="match status" value="1"/>
</dbReference>
<gene>
    <name evidence="12" type="ORF">GXW74_04890</name>
</gene>
<evidence type="ECO:0000256" key="9">
    <source>
        <dbReference type="PROSITE-ProRule" id="PRU00278"/>
    </source>
</evidence>
<dbReference type="InterPro" id="IPR046357">
    <property type="entry name" value="PPIase_dom_sf"/>
</dbReference>
<keyword evidence="6 9" id="KW-0413">Isomerase</keyword>
<dbReference type="Pfam" id="PF09312">
    <property type="entry name" value="SurA_N"/>
    <property type="match status" value="1"/>
</dbReference>
<dbReference type="PANTHER" id="PTHR47637">
    <property type="entry name" value="CHAPERONE SURA"/>
    <property type="match status" value="1"/>
</dbReference>
<dbReference type="SUPFAM" id="SSF109998">
    <property type="entry name" value="Triger factor/SurA peptide-binding domain-like"/>
    <property type="match status" value="1"/>
</dbReference>
<dbReference type="InterPro" id="IPR000297">
    <property type="entry name" value="PPIase_PpiC"/>
</dbReference>
<evidence type="ECO:0000256" key="7">
    <source>
        <dbReference type="ARBA" id="ARBA00030642"/>
    </source>
</evidence>
<feature type="domain" description="PpiC" evidence="11">
    <location>
        <begin position="209"/>
        <end position="307"/>
    </location>
</feature>
<dbReference type="EMBL" id="JAAEDL010000003">
    <property type="protein sequence ID" value="MBR0679812.1"/>
    <property type="molecule type" value="Genomic_DNA"/>
</dbReference>
<dbReference type="PROSITE" id="PS50198">
    <property type="entry name" value="PPIC_PPIASE_2"/>
    <property type="match status" value="1"/>
</dbReference>
<organism evidence="12 13">
    <name type="scientific">Neoroseomonas eburnea</name>
    <dbReference type="NCBI Taxonomy" id="1346889"/>
    <lineage>
        <taxon>Bacteria</taxon>
        <taxon>Pseudomonadati</taxon>
        <taxon>Pseudomonadota</taxon>
        <taxon>Alphaproteobacteria</taxon>
        <taxon>Acetobacterales</taxon>
        <taxon>Acetobacteraceae</taxon>
        <taxon>Neoroseomonas</taxon>
    </lineage>
</organism>
<dbReference type="Proteomes" id="UP001138709">
    <property type="component" value="Unassembled WGS sequence"/>
</dbReference>
<evidence type="ECO:0000256" key="4">
    <source>
        <dbReference type="ARBA" id="ARBA00023110"/>
    </source>
</evidence>
<feature type="region of interest" description="Disordered" evidence="10">
    <location>
        <begin position="453"/>
        <end position="478"/>
    </location>
</feature>
<dbReference type="GO" id="GO:0003755">
    <property type="term" value="F:peptidyl-prolyl cis-trans isomerase activity"/>
    <property type="evidence" value="ECO:0007669"/>
    <property type="project" value="UniProtKB-KW"/>
</dbReference>
<evidence type="ECO:0000256" key="10">
    <source>
        <dbReference type="SAM" id="MobiDB-lite"/>
    </source>
</evidence>